<evidence type="ECO:0000256" key="5">
    <source>
        <dbReference type="ARBA" id="ARBA00022729"/>
    </source>
</evidence>
<dbReference type="InterPro" id="IPR013083">
    <property type="entry name" value="Znf_RING/FYVE/PHD"/>
</dbReference>
<sequence length="658" mass="76210">ILKFQTFLLVVLLFICSCTYLHGVFPACEGAKELLWQARLLKESEELWARCEELSGAHERAHSSNKLPFSWPSGSGALVHYLISNWIAYCSRYIMTSDWCISSRDILDSISWQDFCSCSQTWQINFGKVRKRDRPFRVSEQQADQSTSPTGSSSLTTTLSFQLPLTTFAISNTIAWLPKPAAATYRCFVCSCCFLFQQLLQLHLAFVAYYKADMRASLYVRPLSFFFATVGLLYHDTTHTTGRKCKTFYRAKGFSSSLLRTHFHSQHTLSTYPIPPTTLSQRSVVLDLSILLQLDSIAKMSSYLSHLNTHVLPTRHEYLQRLFVQRIRLSSDFIDKEKTCMLCQTPFTQHIVNKDDCELQPALIHGNHHACRMCVLKWLVQERKNKCPFCRLPLYRQDRCIMTYDAENGHGNEEDENYHRLDYQRYHVNDSDKDILTQLRHSPFAPDFATAVQSRAWHYEQGQLTVDRPDYAAYSAHLQTTLPDGIRATRYRTLHADRLSEAVRAAYYQLLRDDLRRSRPTIASHPVATLAAGDMIKTLFEALNGQRMTVRQLSSAIYTGLDSTHFDIWVRKLIREQSLPEGYMDYCCDLIEAIMYDFAGKDAVAVLKQNRLERKRQRRAYLRDPARRQRQRVRKMILRPKLELNIVQYSPNDDISAE</sequence>
<feature type="domain" description="RING-type" evidence="13">
    <location>
        <begin position="340"/>
        <end position="391"/>
    </location>
</feature>
<evidence type="ECO:0000256" key="11">
    <source>
        <dbReference type="PROSITE-ProRule" id="PRU00175"/>
    </source>
</evidence>
<gene>
    <name evidence="14" type="ORF">ONB1V03_LOCUS14653</name>
</gene>
<comment type="subcellular location">
    <subcellularLocation>
        <location evidence="2">Golgi apparatus membrane</location>
        <topology evidence="2">Single-pass type I membrane protein</topology>
    </subcellularLocation>
</comment>
<comment type="similarity">
    <text evidence="3">Belongs to the KISH family.</text>
</comment>
<organism evidence="14">
    <name type="scientific">Oppiella nova</name>
    <dbReference type="NCBI Taxonomy" id="334625"/>
    <lineage>
        <taxon>Eukaryota</taxon>
        <taxon>Metazoa</taxon>
        <taxon>Ecdysozoa</taxon>
        <taxon>Arthropoda</taxon>
        <taxon>Chelicerata</taxon>
        <taxon>Arachnida</taxon>
        <taxon>Acari</taxon>
        <taxon>Acariformes</taxon>
        <taxon>Sarcoptiformes</taxon>
        <taxon>Oribatida</taxon>
        <taxon>Brachypylina</taxon>
        <taxon>Oppioidea</taxon>
        <taxon>Oppiidae</taxon>
        <taxon>Oppiella</taxon>
    </lineage>
</organism>
<name>A0A7R9MDI4_9ACAR</name>
<dbReference type="InterPro" id="IPR001841">
    <property type="entry name" value="Znf_RING"/>
</dbReference>
<feature type="chain" id="PRO_5035680326" description="RING-type domain-containing protein" evidence="12">
    <location>
        <begin position="24"/>
        <end position="658"/>
    </location>
</feature>
<feature type="non-terminal residue" evidence="14">
    <location>
        <position position="1"/>
    </location>
</feature>
<reference evidence="14" key="1">
    <citation type="submission" date="2020-11" db="EMBL/GenBank/DDBJ databases">
        <authorList>
            <person name="Tran Van P."/>
        </authorList>
    </citation>
    <scope>NUCLEOTIDE SEQUENCE</scope>
</reference>
<keyword evidence="5 12" id="KW-0732">Signal</keyword>
<proteinExistence type="inferred from homology"/>
<keyword evidence="10" id="KW-0472">Membrane</keyword>
<protein>
    <recommendedName>
        <fullName evidence="13">RING-type domain-containing protein</fullName>
    </recommendedName>
</protein>
<keyword evidence="9" id="KW-0333">Golgi apparatus</keyword>
<evidence type="ECO:0000256" key="7">
    <source>
        <dbReference type="ARBA" id="ARBA00022833"/>
    </source>
</evidence>
<keyword evidence="6 11" id="KW-0479">Metal-binding</keyword>
<dbReference type="Proteomes" id="UP000728032">
    <property type="component" value="Unassembled WGS sequence"/>
</dbReference>
<accession>A0A7R9MDI4</accession>
<evidence type="ECO:0000256" key="6">
    <source>
        <dbReference type="ARBA" id="ARBA00022771"/>
    </source>
</evidence>
<evidence type="ECO:0000259" key="13">
    <source>
        <dbReference type="PROSITE" id="PS50089"/>
    </source>
</evidence>
<evidence type="ECO:0000256" key="9">
    <source>
        <dbReference type="ARBA" id="ARBA00023034"/>
    </source>
</evidence>
<evidence type="ECO:0000256" key="10">
    <source>
        <dbReference type="ARBA" id="ARBA00023136"/>
    </source>
</evidence>
<evidence type="ECO:0000256" key="8">
    <source>
        <dbReference type="ARBA" id="ARBA00022989"/>
    </source>
</evidence>
<dbReference type="InterPro" id="IPR009653">
    <property type="entry name" value="Ksh1"/>
</dbReference>
<dbReference type="AlphaFoldDB" id="A0A7R9MDI4"/>
<dbReference type="Gene3D" id="3.30.40.10">
    <property type="entry name" value="Zinc/RING finger domain, C3HC4 (zinc finger)"/>
    <property type="match status" value="1"/>
</dbReference>
<evidence type="ECO:0000256" key="12">
    <source>
        <dbReference type="SAM" id="SignalP"/>
    </source>
</evidence>
<keyword evidence="8" id="KW-1133">Transmembrane helix</keyword>
<dbReference type="PROSITE" id="PS50089">
    <property type="entry name" value="ZF_RING_2"/>
    <property type="match status" value="1"/>
</dbReference>
<keyword evidence="15" id="KW-1185">Reference proteome</keyword>
<dbReference type="GO" id="GO:0008270">
    <property type="term" value="F:zinc ion binding"/>
    <property type="evidence" value="ECO:0007669"/>
    <property type="project" value="UniProtKB-KW"/>
</dbReference>
<keyword evidence="6 11" id="KW-0863">Zinc-finger</keyword>
<evidence type="ECO:0000256" key="4">
    <source>
        <dbReference type="ARBA" id="ARBA00022692"/>
    </source>
</evidence>
<dbReference type="GO" id="GO:0000139">
    <property type="term" value="C:Golgi membrane"/>
    <property type="evidence" value="ECO:0007669"/>
    <property type="project" value="UniProtKB-SubCell"/>
</dbReference>
<comment type="function">
    <text evidence="1">Involved in the early part of the secretory pathway.</text>
</comment>
<evidence type="ECO:0000313" key="15">
    <source>
        <dbReference type="Proteomes" id="UP000728032"/>
    </source>
</evidence>
<dbReference type="SUPFAM" id="SSF57850">
    <property type="entry name" value="RING/U-box"/>
    <property type="match status" value="1"/>
</dbReference>
<dbReference type="Pfam" id="PF06842">
    <property type="entry name" value="DUF1242"/>
    <property type="match status" value="1"/>
</dbReference>
<feature type="signal peptide" evidence="12">
    <location>
        <begin position="1"/>
        <end position="23"/>
    </location>
</feature>
<keyword evidence="7" id="KW-0862">Zinc</keyword>
<evidence type="ECO:0000256" key="3">
    <source>
        <dbReference type="ARBA" id="ARBA00008961"/>
    </source>
</evidence>
<keyword evidence="4" id="KW-0812">Transmembrane</keyword>
<dbReference type="EMBL" id="CAJPVJ010014172">
    <property type="protein sequence ID" value="CAG2175214.1"/>
    <property type="molecule type" value="Genomic_DNA"/>
</dbReference>
<evidence type="ECO:0000256" key="1">
    <source>
        <dbReference type="ARBA" id="ARBA00002154"/>
    </source>
</evidence>
<evidence type="ECO:0000313" key="14">
    <source>
        <dbReference type="EMBL" id="CAD7658028.1"/>
    </source>
</evidence>
<dbReference type="OrthoDB" id="10034655at2759"/>
<evidence type="ECO:0000256" key="2">
    <source>
        <dbReference type="ARBA" id="ARBA00004614"/>
    </source>
</evidence>
<dbReference type="EMBL" id="OC928997">
    <property type="protein sequence ID" value="CAD7658028.1"/>
    <property type="molecule type" value="Genomic_DNA"/>
</dbReference>